<comment type="caution">
    <text evidence="2">The sequence shown here is derived from an EMBL/GenBank/DDBJ whole genome shotgun (WGS) entry which is preliminary data.</text>
</comment>
<evidence type="ECO:0000256" key="1">
    <source>
        <dbReference type="SAM" id="MobiDB-lite"/>
    </source>
</evidence>
<dbReference type="EMBL" id="JAGGNH010000001">
    <property type="protein sequence ID" value="KAJ0985121.1"/>
    <property type="molecule type" value="Genomic_DNA"/>
</dbReference>
<evidence type="ECO:0000313" key="3">
    <source>
        <dbReference type="Proteomes" id="UP001085076"/>
    </source>
</evidence>
<sequence length="150" mass="16801">MRRPTWSPGNLQESLVEAGRRTRDGERREGRATLHHEPLLSKSGLIEEARRSRDQHQSFIVKALRAIVFPGEPPTLVKLFHSFKHTYHEEKGVGASIPVEGGNVSASMRSLNEIPTIEVSTNDQLPKQSIVDEHQEVVASILVEIPILEL</sequence>
<name>A0A9D5D4R3_9LILI</name>
<dbReference type="Proteomes" id="UP001085076">
    <property type="component" value="Miscellaneous, Linkage group lg01"/>
</dbReference>
<keyword evidence="3" id="KW-1185">Reference proteome</keyword>
<organism evidence="2 3">
    <name type="scientific">Dioscorea zingiberensis</name>
    <dbReference type="NCBI Taxonomy" id="325984"/>
    <lineage>
        <taxon>Eukaryota</taxon>
        <taxon>Viridiplantae</taxon>
        <taxon>Streptophyta</taxon>
        <taxon>Embryophyta</taxon>
        <taxon>Tracheophyta</taxon>
        <taxon>Spermatophyta</taxon>
        <taxon>Magnoliopsida</taxon>
        <taxon>Liliopsida</taxon>
        <taxon>Dioscoreales</taxon>
        <taxon>Dioscoreaceae</taxon>
        <taxon>Dioscorea</taxon>
    </lineage>
</organism>
<dbReference type="AlphaFoldDB" id="A0A9D5D4R3"/>
<gene>
    <name evidence="2" type="ORF">J5N97_003477</name>
</gene>
<reference evidence="2" key="1">
    <citation type="submission" date="2021-03" db="EMBL/GenBank/DDBJ databases">
        <authorList>
            <person name="Li Z."/>
            <person name="Yang C."/>
        </authorList>
    </citation>
    <scope>NUCLEOTIDE SEQUENCE</scope>
    <source>
        <strain evidence="2">Dzin_1.0</strain>
        <tissue evidence="2">Leaf</tissue>
    </source>
</reference>
<accession>A0A9D5D4R3</accession>
<feature type="compositionally biased region" description="Basic and acidic residues" evidence="1">
    <location>
        <begin position="18"/>
        <end position="36"/>
    </location>
</feature>
<reference evidence="2" key="2">
    <citation type="journal article" date="2022" name="Hortic Res">
        <title>The genome of Dioscorea zingiberensis sheds light on the biosynthesis, origin and evolution of the medicinally important diosgenin saponins.</title>
        <authorList>
            <person name="Li Y."/>
            <person name="Tan C."/>
            <person name="Li Z."/>
            <person name="Guo J."/>
            <person name="Li S."/>
            <person name="Chen X."/>
            <person name="Wang C."/>
            <person name="Dai X."/>
            <person name="Yang H."/>
            <person name="Song W."/>
            <person name="Hou L."/>
            <person name="Xu J."/>
            <person name="Tong Z."/>
            <person name="Xu A."/>
            <person name="Yuan X."/>
            <person name="Wang W."/>
            <person name="Yang Q."/>
            <person name="Chen L."/>
            <person name="Sun Z."/>
            <person name="Wang K."/>
            <person name="Pan B."/>
            <person name="Chen J."/>
            <person name="Bao Y."/>
            <person name="Liu F."/>
            <person name="Qi X."/>
            <person name="Gang D.R."/>
            <person name="Wen J."/>
            <person name="Li J."/>
        </authorList>
    </citation>
    <scope>NUCLEOTIDE SEQUENCE</scope>
    <source>
        <strain evidence="2">Dzin_1.0</strain>
    </source>
</reference>
<protein>
    <submittedName>
        <fullName evidence="2">Uncharacterized protein</fullName>
    </submittedName>
</protein>
<proteinExistence type="predicted"/>
<feature type="region of interest" description="Disordered" evidence="1">
    <location>
        <begin position="1"/>
        <end position="36"/>
    </location>
</feature>
<evidence type="ECO:0000313" key="2">
    <source>
        <dbReference type="EMBL" id="KAJ0985121.1"/>
    </source>
</evidence>